<dbReference type="Proteomes" id="UP001501842">
    <property type="component" value="Unassembled WGS sequence"/>
</dbReference>
<evidence type="ECO:0000256" key="1">
    <source>
        <dbReference type="SAM" id="SignalP"/>
    </source>
</evidence>
<dbReference type="RefSeq" id="WP_344452978.1">
    <property type="nucleotide sequence ID" value="NZ_BAAATZ010000020.1"/>
</dbReference>
<evidence type="ECO:0000259" key="2">
    <source>
        <dbReference type="Pfam" id="PF20611"/>
    </source>
</evidence>
<comment type="caution">
    <text evidence="3">The sequence shown here is derived from an EMBL/GenBank/DDBJ whole genome shotgun (WGS) entry which is preliminary data.</text>
</comment>
<evidence type="ECO:0000313" key="4">
    <source>
        <dbReference type="Proteomes" id="UP001501842"/>
    </source>
</evidence>
<accession>A0ABP6GXB3</accession>
<protein>
    <recommendedName>
        <fullName evidence="2">DUF6801 domain-containing protein</fullName>
    </recommendedName>
</protein>
<keyword evidence="4" id="KW-1185">Reference proteome</keyword>
<feature type="domain" description="DUF6801" evidence="2">
    <location>
        <begin position="30"/>
        <end position="185"/>
    </location>
</feature>
<reference evidence="4" key="1">
    <citation type="journal article" date="2019" name="Int. J. Syst. Evol. Microbiol.">
        <title>The Global Catalogue of Microorganisms (GCM) 10K type strain sequencing project: providing services to taxonomists for standard genome sequencing and annotation.</title>
        <authorList>
            <consortium name="The Broad Institute Genomics Platform"/>
            <consortium name="The Broad Institute Genome Sequencing Center for Infectious Disease"/>
            <person name="Wu L."/>
            <person name="Ma J."/>
        </authorList>
    </citation>
    <scope>NUCLEOTIDE SEQUENCE [LARGE SCALE GENOMIC DNA]</scope>
    <source>
        <strain evidence="4">JCM 8201</strain>
    </source>
</reference>
<proteinExistence type="predicted"/>
<dbReference type="EMBL" id="BAAATZ010000020">
    <property type="protein sequence ID" value="GAA2731821.1"/>
    <property type="molecule type" value="Genomic_DNA"/>
</dbReference>
<name>A0ABP6GXB3_9ACTN</name>
<dbReference type="InterPro" id="IPR046542">
    <property type="entry name" value="DUF6801"/>
</dbReference>
<sequence>MRAAALALAAAGATAVPGPSAADPVALDLEYRCDFPLMEDEPVSVRVTTDLPATLAVGERMPPIVLETADTVSAYAAKGLRTMYSATLEGTADASATLVAPDGLRLPLTVPNTLEKTEIPAAGGFSVKSRGSTPGLVFDTPGRAEILVGDLLLKLSPRDSSGELTGLGVFESECVQVPGQNNVLAVIRVGEEPGPGGYTAEGSTLVKAGSATLPLTGALTARTTGGTFTGDLSLNRTSGTFKALGFLPVTAEAVFTSAGELTGTLSGTKLTASVQTGLALPSARLFGLPIGAEGCATSAPARLDLKSDAFTEAAGGTLTGTYTLPALTGCGLFTPLISGFTAGPGNTITLALKPA</sequence>
<organism evidence="3 4">
    <name type="scientific">Actinocorallia aurantiaca</name>
    <dbReference type="NCBI Taxonomy" id="46204"/>
    <lineage>
        <taxon>Bacteria</taxon>
        <taxon>Bacillati</taxon>
        <taxon>Actinomycetota</taxon>
        <taxon>Actinomycetes</taxon>
        <taxon>Streptosporangiales</taxon>
        <taxon>Thermomonosporaceae</taxon>
        <taxon>Actinocorallia</taxon>
    </lineage>
</organism>
<evidence type="ECO:0000313" key="3">
    <source>
        <dbReference type="EMBL" id="GAA2731821.1"/>
    </source>
</evidence>
<feature type="signal peptide" evidence="1">
    <location>
        <begin position="1"/>
        <end position="22"/>
    </location>
</feature>
<dbReference type="Pfam" id="PF20611">
    <property type="entry name" value="DUF6801"/>
    <property type="match status" value="1"/>
</dbReference>
<keyword evidence="1" id="KW-0732">Signal</keyword>
<feature type="chain" id="PRO_5046610820" description="DUF6801 domain-containing protein" evidence="1">
    <location>
        <begin position="23"/>
        <end position="355"/>
    </location>
</feature>
<gene>
    <name evidence="3" type="ORF">GCM10010439_48210</name>
</gene>